<organism evidence="2 3">
    <name type="scientific">Reticulomyxa filosa</name>
    <dbReference type="NCBI Taxonomy" id="46433"/>
    <lineage>
        <taxon>Eukaryota</taxon>
        <taxon>Sar</taxon>
        <taxon>Rhizaria</taxon>
        <taxon>Retaria</taxon>
        <taxon>Foraminifera</taxon>
        <taxon>Monothalamids</taxon>
        <taxon>Reticulomyxidae</taxon>
        <taxon>Reticulomyxa</taxon>
    </lineage>
</organism>
<keyword evidence="3" id="KW-1185">Reference proteome</keyword>
<evidence type="ECO:0000313" key="3">
    <source>
        <dbReference type="Proteomes" id="UP000023152"/>
    </source>
</evidence>
<proteinExistence type="predicted"/>
<keyword evidence="1" id="KW-0812">Transmembrane</keyword>
<dbReference type="Proteomes" id="UP000023152">
    <property type="component" value="Unassembled WGS sequence"/>
</dbReference>
<reference evidence="2 3" key="1">
    <citation type="journal article" date="2013" name="Curr. Biol.">
        <title>The Genome of the Foraminiferan Reticulomyxa filosa.</title>
        <authorList>
            <person name="Glockner G."/>
            <person name="Hulsmann N."/>
            <person name="Schleicher M."/>
            <person name="Noegel A.A."/>
            <person name="Eichinger L."/>
            <person name="Gallinger C."/>
            <person name="Pawlowski J."/>
            <person name="Sierra R."/>
            <person name="Euteneuer U."/>
            <person name="Pillet L."/>
            <person name="Moustafa A."/>
            <person name="Platzer M."/>
            <person name="Groth M."/>
            <person name="Szafranski K."/>
            <person name="Schliwa M."/>
        </authorList>
    </citation>
    <scope>NUCLEOTIDE SEQUENCE [LARGE SCALE GENOMIC DNA]</scope>
</reference>
<comment type="caution">
    <text evidence="2">The sequence shown here is derived from an EMBL/GenBank/DDBJ whole genome shotgun (WGS) entry which is preliminary data.</text>
</comment>
<keyword evidence="1" id="KW-0472">Membrane</keyword>
<name>X6PDG1_RETFI</name>
<evidence type="ECO:0000313" key="2">
    <source>
        <dbReference type="EMBL" id="ETO36094.1"/>
    </source>
</evidence>
<dbReference type="EMBL" id="ASPP01001013">
    <property type="protein sequence ID" value="ETO36094.1"/>
    <property type="molecule type" value="Genomic_DNA"/>
</dbReference>
<accession>X6PDG1</accession>
<evidence type="ECO:0000256" key="1">
    <source>
        <dbReference type="SAM" id="Phobius"/>
    </source>
</evidence>
<sequence>MRKHKKKISKKKKRIEDMQHLYAKQDKATSRMSMDLLVWTNFKGWNRNMKKYKKKKKILHFLIFVIIFLKKCGRRFDKSNKNLPPFKWLHLTIIHKHDDQTQILFFLIGQKKKKTNKQNLFMSRLKIQEEVIPSYWDESDPRETRRHSNWNDLGLSALTLLLTLAWPWTFFLYLLLFFEARLHVHWNEVQSVTTCVNYSGVDDSAEALKSNPLLVHCD</sequence>
<protein>
    <submittedName>
        <fullName evidence="2">Uncharacterized protein</fullName>
    </submittedName>
</protein>
<keyword evidence="1" id="KW-1133">Transmembrane helix</keyword>
<gene>
    <name evidence="2" type="ORF">RFI_00970</name>
</gene>
<dbReference type="AlphaFoldDB" id="X6PDG1"/>
<feature type="transmembrane region" description="Helical" evidence="1">
    <location>
        <begin position="155"/>
        <end position="178"/>
    </location>
</feature>